<sequence>MARGKQVDGIAGPALVSTSKWPYDQSIDNQPCPQLSTYRRLIASVGLTGINRRRRSRPMHRGSSGSWMGSRACDLFIRPRQSPGGSAASSSVRPDVEPPSSLGYGKVAEPSSTAVVVVAGRPSLMWRLITLPISVIPGSLGLVSRAVGLGMWIACGVLSYSLGMIGLGSSSDGSSARSIPVSAAASEAMDFVAAFDRDYVSIPTRPNFVSEGFMDALQRSRNA</sequence>
<protein>
    <submittedName>
        <fullName evidence="2">Uncharacterized protein</fullName>
    </submittedName>
</protein>
<name>A0AAN7MC87_TRANT</name>
<proteinExistence type="predicted"/>
<dbReference type="AlphaFoldDB" id="A0AAN7MC87"/>
<accession>A0AAN7MC87</accession>
<evidence type="ECO:0000313" key="3">
    <source>
        <dbReference type="Proteomes" id="UP001346149"/>
    </source>
</evidence>
<gene>
    <name evidence="2" type="ORF">SAY86_000612</name>
</gene>
<keyword evidence="3" id="KW-1185">Reference proteome</keyword>
<reference evidence="2 3" key="1">
    <citation type="journal article" date="2023" name="Hortic Res">
        <title>Pangenome of water caltrop reveals structural variations and asymmetric subgenome divergence after allopolyploidization.</title>
        <authorList>
            <person name="Zhang X."/>
            <person name="Chen Y."/>
            <person name="Wang L."/>
            <person name="Yuan Y."/>
            <person name="Fang M."/>
            <person name="Shi L."/>
            <person name="Lu R."/>
            <person name="Comes H.P."/>
            <person name="Ma Y."/>
            <person name="Chen Y."/>
            <person name="Huang G."/>
            <person name="Zhou Y."/>
            <person name="Zheng Z."/>
            <person name="Qiu Y."/>
        </authorList>
    </citation>
    <scope>NUCLEOTIDE SEQUENCE [LARGE SCALE GENOMIC DNA]</scope>
    <source>
        <strain evidence="2">F231</strain>
    </source>
</reference>
<dbReference type="EMBL" id="JAXQNO010000002">
    <property type="protein sequence ID" value="KAK4802409.1"/>
    <property type="molecule type" value="Genomic_DNA"/>
</dbReference>
<dbReference type="Proteomes" id="UP001346149">
    <property type="component" value="Unassembled WGS sequence"/>
</dbReference>
<comment type="caution">
    <text evidence="2">The sequence shown here is derived from an EMBL/GenBank/DDBJ whole genome shotgun (WGS) entry which is preliminary data.</text>
</comment>
<feature type="region of interest" description="Disordered" evidence="1">
    <location>
        <begin position="81"/>
        <end position="105"/>
    </location>
</feature>
<evidence type="ECO:0000313" key="2">
    <source>
        <dbReference type="EMBL" id="KAK4802409.1"/>
    </source>
</evidence>
<organism evidence="2 3">
    <name type="scientific">Trapa natans</name>
    <name type="common">Water chestnut</name>
    <dbReference type="NCBI Taxonomy" id="22666"/>
    <lineage>
        <taxon>Eukaryota</taxon>
        <taxon>Viridiplantae</taxon>
        <taxon>Streptophyta</taxon>
        <taxon>Embryophyta</taxon>
        <taxon>Tracheophyta</taxon>
        <taxon>Spermatophyta</taxon>
        <taxon>Magnoliopsida</taxon>
        <taxon>eudicotyledons</taxon>
        <taxon>Gunneridae</taxon>
        <taxon>Pentapetalae</taxon>
        <taxon>rosids</taxon>
        <taxon>malvids</taxon>
        <taxon>Myrtales</taxon>
        <taxon>Lythraceae</taxon>
        <taxon>Trapa</taxon>
    </lineage>
</organism>
<feature type="compositionally biased region" description="Polar residues" evidence="1">
    <location>
        <begin position="83"/>
        <end position="92"/>
    </location>
</feature>
<evidence type="ECO:0000256" key="1">
    <source>
        <dbReference type="SAM" id="MobiDB-lite"/>
    </source>
</evidence>